<name>A0A2Z5JNL8_STRAR</name>
<dbReference type="KEGG" id="sata:C5746_39815"/>
<protein>
    <submittedName>
        <fullName evidence="1">Uncharacterized protein</fullName>
    </submittedName>
</protein>
<evidence type="ECO:0000313" key="2">
    <source>
        <dbReference type="Proteomes" id="UP000252698"/>
    </source>
</evidence>
<dbReference type="EMBL" id="CP027306">
    <property type="protein sequence ID" value="AXE82041.1"/>
    <property type="molecule type" value="Genomic_DNA"/>
</dbReference>
<evidence type="ECO:0000313" key="1">
    <source>
        <dbReference type="EMBL" id="AXE82041.1"/>
    </source>
</evidence>
<reference evidence="1 2" key="1">
    <citation type="journal article" date="2018" name="Front. Microbiol.">
        <title>Genome Sequencing of Streptomyces atratus SCSIOZH16 and Activation Production of Nocardamine via Metabolic Engineering.</title>
        <authorList>
            <person name="Li Y."/>
            <person name="Zhang C."/>
            <person name="Liu C."/>
            <person name="Ju J."/>
            <person name="Ma J."/>
        </authorList>
    </citation>
    <scope>NUCLEOTIDE SEQUENCE [LARGE SCALE GENOMIC DNA]</scope>
    <source>
        <strain evidence="1 2">SCSIO_ZH16</strain>
    </source>
</reference>
<dbReference type="Proteomes" id="UP000252698">
    <property type="component" value="Chromosome"/>
</dbReference>
<sequence length="66" mass="6690">MLASPATVARSLKALPIRISGAPWPVVSTANVVPFLEVMFVLSAFGACGVGDRGRLPPARAVATAG</sequence>
<dbReference type="AlphaFoldDB" id="A0A2Z5JNL8"/>
<organism evidence="1 2">
    <name type="scientific">Streptomyces atratus</name>
    <dbReference type="NCBI Taxonomy" id="1893"/>
    <lineage>
        <taxon>Bacteria</taxon>
        <taxon>Bacillati</taxon>
        <taxon>Actinomycetota</taxon>
        <taxon>Actinomycetes</taxon>
        <taxon>Kitasatosporales</taxon>
        <taxon>Streptomycetaceae</taxon>
        <taxon>Streptomyces</taxon>
    </lineage>
</organism>
<proteinExistence type="predicted"/>
<accession>A0A2Z5JNL8</accession>
<gene>
    <name evidence="1" type="ORF">C5746_39815</name>
</gene>